<dbReference type="GO" id="GO:0030677">
    <property type="term" value="C:ribonuclease P complex"/>
    <property type="evidence" value="ECO:0007669"/>
    <property type="project" value="TreeGrafter"/>
</dbReference>
<dbReference type="GO" id="GO:0042781">
    <property type="term" value="F:3'-tRNA processing endoribonuclease activity"/>
    <property type="evidence" value="ECO:0007669"/>
    <property type="project" value="TreeGrafter"/>
</dbReference>
<comment type="function">
    <text evidence="6">RNaseP catalyzes the removal of the 5'-leader sequence from pre-tRNA to produce the mature 5'-terminus. It can also cleave other RNA substrates such as 4.5S RNA. The protein component plays an auxiliary but essential role in vivo by binding to the 5'-leader sequence and broadening the substrate specificity of the ribozyme.</text>
</comment>
<keyword evidence="1 6" id="KW-0819">tRNA processing</keyword>
<evidence type="ECO:0000256" key="1">
    <source>
        <dbReference type="ARBA" id="ARBA00022694"/>
    </source>
</evidence>
<name>A0A1U9KRK1_9PROT</name>
<protein>
    <recommendedName>
        <fullName evidence="6 7">Ribonuclease P protein component</fullName>
        <shortName evidence="6">RNase P protein</shortName>
        <shortName evidence="6">RNaseP protein</shortName>
        <ecNumber evidence="6 7">3.1.26.5</ecNumber>
    </recommendedName>
    <alternativeName>
        <fullName evidence="6">Protein C5</fullName>
    </alternativeName>
</protein>
<comment type="catalytic activity">
    <reaction evidence="6">
        <text>Endonucleolytic cleavage of RNA, removing 5'-extranucleotides from tRNA precursor.</text>
        <dbReference type="EC" id="3.1.26.5"/>
    </reaction>
</comment>
<organism evidence="8 9">
    <name type="scientific">Neoasaia chiangmaiensis</name>
    <dbReference type="NCBI Taxonomy" id="320497"/>
    <lineage>
        <taxon>Bacteria</taxon>
        <taxon>Pseudomonadati</taxon>
        <taxon>Pseudomonadota</taxon>
        <taxon>Alphaproteobacteria</taxon>
        <taxon>Acetobacterales</taxon>
        <taxon>Acetobacteraceae</taxon>
        <taxon>Neoasaia</taxon>
    </lineage>
</organism>
<dbReference type="Proteomes" id="UP000188604">
    <property type="component" value="Chromosome"/>
</dbReference>
<dbReference type="PANTHER" id="PTHR33992:SF1">
    <property type="entry name" value="RIBONUCLEASE P PROTEIN COMPONENT"/>
    <property type="match status" value="1"/>
</dbReference>
<evidence type="ECO:0000256" key="7">
    <source>
        <dbReference type="NCBIfam" id="TIGR00188"/>
    </source>
</evidence>
<dbReference type="HAMAP" id="MF_00227">
    <property type="entry name" value="RNase_P"/>
    <property type="match status" value="1"/>
</dbReference>
<dbReference type="EMBL" id="CP014691">
    <property type="protein sequence ID" value="AQS88362.1"/>
    <property type="molecule type" value="Genomic_DNA"/>
</dbReference>
<evidence type="ECO:0000313" key="9">
    <source>
        <dbReference type="Proteomes" id="UP000188604"/>
    </source>
</evidence>
<keyword evidence="2 6" id="KW-0540">Nuclease</keyword>
<dbReference type="PANTHER" id="PTHR33992">
    <property type="entry name" value="RIBONUCLEASE P PROTEIN COMPONENT"/>
    <property type="match status" value="1"/>
</dbReference>
<dbReference type="InterPro" id="IPR020568">
    <property type="entry name" value="Ribosomal_Su5_D2-typ_SF"/>
</dbReference>
<dbReference type="GO" id="GO:0004526">
    <property type="term" value="F:ribonuclease P activity"/>
    <property type="evidence" value="ECO:0007669"/>
    <property type="project" value="UniProtKB-UniRule"/>
</dbReference>
<dbReference type="RefSeq" id="WP_077807391.1">
    <property type="nucleotide sequence ID" value="NZ_BJXS01000003.1"/>
</dbReference>
<sequence>MPEQPRKLKTRPQFLRVAGRGRKVAMPGLVLQVLAQDDAVAARAGFTVTKKVGNAVVRNRTRRILREALRQVAREEAVGAVDLVLIGRDATRKRRFSDVVNDLRHAMRKGGALSS</sequence>
<keyword evidence="3 6" id="KW-0255">Endonuclease</keyword>
<dbReference type="EC" id="3.1.26.5" evidence="6 7"/>
<evidence type="ECO:0000313" key="8">
    <source>
        <dbReference type="EMBL" id="AQS88362.1"/>
    </source>
</evidence>
<dbReference type="InterPro" id="IPR000100">
    <property type="entry name" value="RNase_P"/>
</dbReference>
<keyword evidence="5 6" id="KW-0694">RNA-binding</keyword>
<dbReference type="KEGG" id="nch:A0U93_10885"/>
<accession>A0A1U9KRK1</accession>
<dbReference type="GO" id="GO:0000049">
    <property type="term" value="F:tRNA binding"/>
    <property type="evidence" value="ECO:0007669"/>
    <property type="project" value="UniProtKB-UniRule"/>
</dbReference>
<keyword evidence="9" id="KW-1185">Reference proteome</keyword>
<evidence type="ECO:0000256" key="6">
    <source>
        <dbReference type="HAMAP-Rule" id="MF_00227"/>
    </source>
</evidence>
<dbReference type="NCBIfam" id="TIGR00188">
    <property type="entry name" value="rnpA"/>
    <property type="match status" value="1"/>
</dbReference>
<dbReference type="GO" id="GO:0001682">
    <property type="term" value="P:tRNA 5'-leader removal"/>
    <property type="evidence" value="ECO:0007669"/>
    <property type="project" value="UniProtKB-UniRule"/>
</dbReference>
<dbReference type="InterPro" id="IPR014721">
    <property type="entry name" value="Ribsml_uS5_D2-typ_fold_subgr"/>
</dbReference>
<dbReference type="AlphaFoldDB" id="A0A1U9KRK1"/>
<evidence type="ECO:0000256" key="4">
    <source>
        <dbReference type="ARBA" id="ARBA00022801"/>
    </source>
</evidence>
<evidence type="ECO:0000256" key="3">
    <source>
        <dbReference type="ARBA" id="ARBA00022759"/>
    </source>
</evidence>
<dbReference type="Pfam" id="PF00825">
    <property type="entry name" value="Ribonuclease_P"/>
    <property type="match status" value="1"/>
</dbReference>
<dbReference type="OrthoDB" id="9810867at2"/>
<dbReference type="SUPFAM" id="SSF54211">
    <property type="entry name" value="Ribosomal protein S5 domain 2-like"/>
    <property type="match status" value="1"/>
</dbReference>
<dbReference type="Gene3D" id="3.30.230.10">
    <property type="match status" value="1"/>
</dbReference>
<reference evidence="8 9" key="1">
    <citation type="submission" date="2016-03" db="EMBL/GenBank/DDBJ databases">
        <title>Acetic acid bacteria sequencing.</title>
        <authorList>
            <person name="Brandt J."/>
            <person name="Jakob F."/>
            <person name="Vogel R.F."/>
        </authorList>
    </citation>
    <scope>NUCLEOTIDE SEQUENCE [LARGE SCALE GENOMIC DNA]</scope>
    <source>
        <strain evidence="8 9">NBRC 101099</strain>
    </source>
</reference>
<proteinExistence type="inferred from homology"/>
<comment type="similarity">
    <text evidence="6">Belongs to the RnpA family.</text>
</comment>
<evidence type="ECO:0000256" key="2">
    <source>
        <dbReference type="ARBA" id="ARBA00022722"/>
    </source>
</evidence>
<dbReference type="STRING" id="320497.A0U93_10885"/>
<keyword evidence="4 6" id="KW-0378">Hydrolase</keyword>
<comment type="subunit">
    <text evidence="6">Consists of a catalytic RNA component (M1 or rnpB) and a protein subunit.</text>
</comment>
<gene>
    <name evidence="6" type="primary">rnpA</name>
    <name evidence="8" type="ORF">A0U93_10885</name>
</gene>
<evidence type="ECO:0000256" key="5">
    <source>
        <dbReference type="ARBA" id="ARBA00022884"/>
    </source>
</evidence>